<dbReference type="NCBIfam" id="NF038123">
    <property type="entry name" value="NF038123_dom"/>
    <property type="match status" value="2"/>
</dbReference>
<evidence type="ECO:0000256" key="1">
    <source>
        <dbReference type="SAM" id="SignalP"/>
    </source>
</evidence>
<keyword evidence="1" id="KW-0732">Signal</keyword>
<protein>
    <recommendedName>
        <fullName evidence="4">Secreted protein</fullName>
    </recommendedName>
</protein>
<organism evidence="2 3">
    <name type="scientific">Pseudopedobacter saltans</name>
    <dbReference type="NCBI Taxonomy" id="151895"/>
    <lineage>
        <taxon>Bacteria</taxon>
        <taxon>Pseudomonadati</taxon>
        <taxon>Bacteroidota</taxon>
        <taxon>Sphingobacteriia</taxon>
        <taxon>Sphingobacteriales</taxon>
        <taxon>Sphingobacteriaceae</taxon>
        <taxon>Pseudopedobacter</taxon>
    </lineage>
</organism>
<dbReference type="PROSITE" id="PS51257">
    <property type="entry name" value="PROKAR_LIPOPROTEIN"/>
    <property type="match status" value="1"/>
</dbReference>
<evidence type="ECO:0000313" key="2">
    <source>
        <dbReference type="EMBL" id="PZP41882.1"/>
    </source>
</evidence>
<proteinExistence type="predicted"/>
<evidence type="ECO:0000313" key="3">
    <source>
        <dbReference type="Proteomes" id="UP000249645"/>
    </source>
</evidence>
<gene>
    <name evidence="2" type="ORF">DI598_17710</name>
</gene>
<reference evidence="2 3" key="1">
    <citation type="submission" date="2017-11" db="EMBL/GenBank/DDBJ databases">
        <title>Infants hospitalized years apart are colonized by the same room-sourced microbial strains.</title>
        <authorList>
            <person name="Brooks B."/>
            <person name="Olm M.R."/>
            <person name="Firek B.A."/>
            <person name="Baker R."/>
            <person name="Thomas B.C."/>
            <person name="Morowitz M.J."/>
            <person name="Banfield J.F."/>
        </authorList>
    </citation>
    <scope>NUCLEOTIDE SEQUENCE [LARGE SCALE GENOMIC DNA]</scope>
    <source>
        <strain evidence="2">S2_009_000_R2_76</strain>
    </source>
</reference>
<feature type="chain" id="PRO_5016033938" description="Secreted protein" evidence="1">
    <location>
        <begin position="24"/>
        <end position="433"/>
    </location>
</feature>
<sequence length="433" mass="45209">MKLNSLKPIATMAFLPIAFTACHKGMDSTQPTTTHTISIENVLESRPLVESGTFKHDGAAPVVMPGESVSFQFSAGKGQSVTFATMYGWSNDLFFAPANPGITLFDTNGNPVEGDVSSSIKLWDNGTRINQIPGSAVQHPGVAVSSSQNVMEVNGTDAQGNTYAAASSLMKVTLKYNGDSKFTLTINNTSGNTTNPTPFSPGVWAVSYNVGGSLLSPNPIYKSGNPTANGLTNLAEMGDNSLIGQYIASQTGIFTPLSPVLVVVYKGIDNPIYTAGQIDAGHGLKNLAQTGDASGIAAYLKTVSGVKNVYVLPAATSTVLLPMVNGQSGSMVSQQLDIEKGDKIAIATMWGLSNDWFFASKTVIDGNTPGDYSTSIGLFDDGTAVSQLPGAGYAQAALGGSPIVESQNITEVPSNNPFVSLPTIDKFIKVTLQ</sequence>
<dbReference type="EMBL" id="QFOI01000479">
    <property type="protein sequence ID" value="PZP41882.1"/>
    <property type="molecule type" value="Genomic_DNA"/>
</dbReference>
<feature type="signal peptide" evidence="1">
    <location>
        <begin position="1"/>
        <end position="23"/>
    </location>
</feature>
<dbReference type="InterPro" id="IPR038678">
    <property type="entry name" value="Spondin_N_sf"/>
</dbReference>
<dbReference type="Proteomes" id="UP000249645">
    <property type="component" value="Unassembled WGS sequence"/>
</dbReference>
<evidence type="ECO:0008006" key="4">
    <source>
        <dbReference type="Google" id="ProtNLM"/>
    </source>
</evidence>
<dbReference type="InterPro" id="IPR009465">
    <property type="entry name" value="Spondin_N"/>
</dbReference>
<name>A0A2W5GF00_9SPHI</name>
<comment type="caution">
    <text evidence="2">The sequence shown here is derived from an EMBL/GenBank/DDBJ whole genome shotgun (WGS) entry which is preliminary data.</text>
</comment>
<accession>A0A2W5GF00</accession>
<dbReference type="AlphaFoldDB" id="A0A2W5GF00"/>
<dbReference type="Gene3D" id="2.60.40.2130">
    <property type="entry name" value="F-spondin domain"/>
    <property type="match status" value="2"/>
</dbReference>